<sequence>MTNLPEFPQFGELIFGGKEMLFTPGAHIEGLDIHRVVPKGNPQLKATMDKTEVALKADGLNQRILHECFGADVSM</sequence>
<dbReference type="RefSeq" id="WP_305737368.1">
    <property type="nucleotide sequence ID" value="NZ_CP137744.1"/>
</dbReference>
<protein>
    <submittedName>
        <fullName evidence="1">Uncharacterized protein</fullName>
    </submittedName>
</protein>
<gene>
    <name evidence="1" type="ORF">Q8Y70_21885</name>
</gene>
<reference evidence="1 2" key="1">
    <citation type="submission" date="2023-10" db="EMBL/GenBank/DDBJ databases">
        <title>Genome sequencing of the isolated polysaccharide-producing bacterium Kosakonia sacchari KS2022.</title>
        <authorList>
            <person name="Yi X."/>
        </authorList>
    </citation>
    <scope>NUCLEOTIDE SEQUENCE [LARGE SCALE GENOMIC DNA]</scope>
    <source>
        <strain evidence="1 2">KS2022</strain>
    </source>
</reference>
<organism evidence="1 2">
    <name type="scientific">Kosakonia sacchari</name>
    <dbReference type="NCBI Taxonomy" id="1158459"/>
    <lineage>
        <taxon>Bacteria</taxon>
        <taxon>Pseudomonadati</taxon>
        <taxon>Pseudomonadota</taxon>
        <taxon>Gammaproteobacteria</taxon>
        <taxon>Enterobacterales</taxon>
        <taxon>Enterobacteriaceae</taxon>
        <taxon>Kosakonia</taxon>
    </lineage>
</organism>
<keyword evidence="2" id="KW-1185">Reference proteome</keyword>
<evidence type="ECO:0000313" key="2">
    <source>
        <dbReference type="Proteomes" id="UP001302368"/>
    </source>
</evidence>
<proteinExistence type="predicted"/>
<name>A0ABZ0MNV2_9ENTR</name>
<dbReference type="Proteomes" id="UP001302368">
    <property type="component" value="Chromosome"/>
</dbReference>
<dbReference type="EMBL" id="CP137744">
    <property type="protein sequence ID" value="WOZ77185.1"/>
    <property type="molecule type" value="Genomic_DNA"/>
</dbReference>
<evidence type="ECO:0000313" key="1">
    <source>
        <dbReference type="EMBL" id="WOZ77185.1"/>
    </source>
</evidence>
<accession>A0ABZ0MNV2</accession>